<keyword evidence="5 10" id="KW-0378">Hydrolase</keyword>
<evidence type="ECO:0000259" key="12">
    <source>
        <dbReference type="Pfam" id="PF00150"/>
    </source>
</evidence>
<evidence type="ECO:0000256" key="6">
    <source>
        <dbReference type="ARBA" id="ARBA00023295"/>
    </source>
</evidence>
<keyword evidence="14" id="KW-1185">Reference proteome</keyword>
<proteinExistence type="inferred from homology"/>
<dbReference type="InterPro" id="IPR050386">
    <property type="entry name" value="Glycosyl_hydrolase_5"/>
</dbReference>
<evidence type="ECO:0000256" key="5">
    <source>
        <dbReference type="ARBA" id="ARBA00022801"/>
    </source>
</evidence>
<dbReference type="Pfam" id="PF00150">
    <property type="entry name" value="Cellulase"/>
    <property type="match status" value="1"/>
</dbReference>
<evidence type="ECO:0000256" key="4">
    <source>
        <dbReference type="ARBA" id="ARBA00022729"/>
    </source>
</evidence>
<dbReference type="GO" id="GO:0005576">
    <property type="term" value="C:extracellular region"/>
    <property type="evidence" value="ECO:0007669"/>
    <property type="project" value="UniProtKB-SubCell"/>
</dbReference>
<feature type="chain" id="PRO_5002955067" description="glucan 1,3-beta-glucosidase" evidence="11">
    <location>
        <begin position="18"/>
        <end position="487"/>
    </location>
</feature>
<dbReference type="GO" id="GO:0009251">
    <property type="term" value="P:glucan catabolic process"/>
    <property type="evidence" value="ECO:0007669"/>
    <property type="project" value="TreeGrafter"/>
</dbReference>
<keyword evidence="4 11" id="KW-0732">Signal</keyword>
<sequence length="487" mass="56831">MNLVHLIILFLPQMAICRVNDKDEFLSTTFILQGYFNNSYQSMSSVYEDELQKIYGVSLGGWLVTEPWITPTLYENVQNIYVRPMPVDEYTLTATLGKDIALEYLQPHWEDFYSEDDFEEIANLGLNLVRIPIGYWAFGLLEDDPFVQGQEEYLDKAIVWATNHNLKVQVGIHGMPGSQNGFDNSGHSTATPSWLEVPENMELTYEVVNYVLDKYGNHSTVHSIQLVNEPMGLILNKEKLMNFYTYCLDQVVEKNIQAKLVFHDAFLNIEAWKNFPGEYILDHHLYEIFSEWQITLSVEQHLDTIRRQGESIERSGQRSIVGEFSGALTDCTKYINGVGKGSRWEGTFESRQNGSCLGRDDPNHNWFKEDVMKFLQEQFYVYEEKGSGWIFWCWKTESTLDWDMQRLNMLEMLPDPLFRFAHMNNEQNFTSSNINIDNNSSREDSQFNVTEAKTTKTRTKNETTITDIELSVFEYFLITLLLFFRFW</sequence>
<comment type="similarity">
    <text evidence="2 10">Belongs to the glycosyl hydrolase 5 (cellulase A) family.</text>
</comment>
<evidence type="ECO:0000256" key="1">
    <source>
        <dbReference type="ARBA" id="ARBA00004613"/>
    </source>
</evidence>
<evidence type="ECO:0000313" key="13">
    <source>
        <dbReference type="EMBL" id="EER35039.1"/>
    </source>
</evidence>
<dbReference type="HOGENOM" id="CLU_004624_0_3_1"/>
<dbReference type="VEuPathDB" id="FungiDB:CTRG_01901"/>
<comment type="catalytic activity">
    <reaction evidence="8">
        <text>Successive hydrolysis of beta-D-glucose units from the non-reducing ends of (1-&gt;3)-beta-D-glucans, releasing alpha-glucose.</text>
        <dbReference type="EC" id="3.2.1.58"/>
    </reaction>
</comment>
<dbReference type="PANTHER" id="PTHR31297:SF1">
    <property type="entry name" value="GLUCAN 1,3-BETA-GLUCOSIDASE I_II-RELATED"/>
    <property type="match status" value="1"/>
</dbReference>
<dbReference type="InterPro" id="IPR017853">
    <property type="entry name" value="GH"/>
</dbReference>
<dbReference type="GeneID" id="8301802"/>
<feature type="domain" description="Glycoside hydrolase family 5" evidence="12">
    <location>
        <begin position="97"/>
        <end position="336"/>
    </location>
</feature>
<comment type="subcellular location">
    <subcellularLocation>
        <location evidence="1">Secreted</location>
    </subcellularLocation>
</comment>
<evidence type="ECO:0000256" key="7">
    <source>
        <dbReference type="ARBA" id="ARBA00023316"/>
    </source>
</evidence>
<dbReference type="OrthoDB" id="62120at2759"/>
<dbReference type="SUPFAM" id="SSF51445">
    <property type="entry name" value="(Trans)glycosidases"/>
    <property type="match status" value="1"/>
</dbReference>
<dbReference type="GO" id="GO:0071555">
    <property type="term" value="P:cell wall organization"/>
    <property type="evidence" value="ECO:0007669"/>
    <property type="project" value="UniProtKB-KW"/>
</dbReference>
<dbReference type="InterPro" id="IPR001547">
    <property type="entry name" value="Glyco_hydro_5"/>
</dbReference>
<reference evidence="13 14" key="1">
    <citation type="journal article" date="2009" name="Nature">
        <title>Evolution of pathogenicity and sexual reproduction in eight Candida genomes.</title>
        <authorList>
            <person name="Butler G."/>
            <person name="Rasmussen M.D."/>
            <person name="Lin M.F."/>
            <person name="Santos M.A."/>
            <person name="Sakthikumar S."/>
            <person name="Munro C.A."/>
            <person name="Rheinbay E."/>
            <person name="Grabherr M."/>
            <person name="Forche A."/>
            <person name="Reedy J.L."/>
            <person name="Agrafioti I."/>
            <person name="Arnaud M.B."/>
            <person name="Bates S."/>
            <person name="Brown A.J."/>
            <person name="Brunke S."/>
            <person name="Costanzo M.C."/>
            <person name="Fitzpatrick D.A."/>
            <person name="de Groot P.W."/>
            <person name="Harris D."/>
            <person name="Hoyer L.L."/>
            <person name="Hube B."/>
            <person name="Klis F.M."/>
            <person name="Kodira C."/>
            <person name="Lennard N."/>
            <person name="Logue M.E."/>
            <person name="Martin R."/>
            <person name="Neiman A.M."/>
            <person name="Nikolaou E."/>
            <person name="Quail M.A."/>
            <person name="Quinn J."/>
            <person name="Santos M.C."/>
            <person name="Schmitzberger F.F."/>
            <person name="Sherlock G."/>
            <person name="Shah P."/>
            <person name="Silverstein K.A."/>
            <person name="Skrzypek M.S."/>
            <person name="Soll D."/>
            <person name="Staggs R."/>
            <person name="Stansfield I."/>
            <person name="Stumpf M.P."/>
            <person name="Sudbery P.E."/>
            <person name="Srikantha T."/>
            <person name="Zeng Q."/>
            <person name="Berman J."/>
            <person name="Berriman M."/>
            <person name="Heitman J."/>
            <person name="Gow N.A."/>
            <person name="Lorenz M.C."/>
            <person name="Birren B.W."/>
            <person name="Kellis M."/>
            <person name="Cuomo C.A."/>
        </authorList>
    </citation>
    <scope>NUCLEOTIDE SEQUENCE [LARGE SCALE GENOMIC DNA]</scope>
    <source>
        <strain evidence="14">ATCC MYA-3404 / T1</strain>
    </source>
</reference>
<dbReference type="AlphaFoldDB" id="C5M7R9"/>
<dbReference type="Gene3D" id="3.20.20.80">
    <property type="entry name" value="Glycosidases"/>
    <property type="match status" value="1"/>
</dbReference>
<gene>
    <name evidence="13" type="ORF">CTRG_01901</name>
</gene>
<evidence type="ECO:0000313" key="14">
    <source>
        <dbReference type="Proteomes" id="UP000002037"/>
    </source>
</evidence>
<evidence type="ECO:0000256" key="11">
    <source>
        <dbReference type="SAM" id="SignalP"/>
    </source>
</evidence>
<evidence type="ECO:0000256" key="10">
    <source>
        <dbReference type="RuleBase" id="RU361153"/>
    </source>
</evidence>
<dbReference type="EC" id="3.2.1.58" evidence="9"/>
<protein>
    <recommendedName>
        <fullName evidence="9">glucan 1,3-beta-glucosidase</fullName>
        <ecNumber evidence="9">3.2.1.58</ecNumber>
    </recommendedName>
</protein>
<name>C5M7R9_CANTT</name>
<dbReference type="RefSeq" id="XP_002547594.1">
    <property type="nucleotide sequence ID" value="XM_002547548.1"/>
</dbReference>
<keyword evidence="3" id="KW-0964">Secreted</keyword>
<dbReference type="KEGG" id="ctp:CTRG_01901"/>
<accession>C5M7R9</accession>
<keyword evidence="7" id="KW-0961">Cell wall biogenesis/degradation</keyword>
<organism evidence="13 14">
    <name type="scientific">Candida tropicalis (strain ATCC MYA-3404 / T1)</name>
    <name type="common">Yeast</name>
    <dbReference type="NCBI Taxonomy" id="294747"/>
    <lineage>
        <taxon>Eukaryota</taxon>
        <taxon>Fungi</taxon>
        <taxon>Dikarya</taxon>
        <taxon>Ascomycota</taxon>
        <taxon>Saccharomycotina</taxon>
        <taxon>Pichiomycetes</taxon>
        <taxon>Debaryomycetaceae</taxon>
        <taxon>Candida/Lodderomyces clade</taxon>
        <taxon>Candida</taxon>
    </lineage>
</organism>
<evidence type="ECO:0000256" key="2">
    <source>
        <dbReference type="ARBA" id="ARBA00005641"/>
    </source>
</evidence>
<dbReference type="eggNOG" id="ENOG502QRG8">
    <property type="taxonomic scope" value="Eukaryota"/>
</dbReference>
<evidence type="ECO:0000256" key="3">
    <source>
        <dbReference type="ARBA" id="ARBA00022525"/>
    </source>
</evidence>
<dbReference type="EMBL" id="GG692396">
    <property type="protein sequence ID" value="EER35039.1"/>
    <property type="molecule type" value="Genomic_DNA"/>
</dbReference>
<feature type="signal peptide" evidence="11">
    <location>
        <begin position="1"/>
        <end position="17"/>
    </location>
</feature>
<dbReference type="STRING" id="294747.C5M7R9"/>
<evidence type="ECO:0000256" key="9">
    <source>
        <dbReference type="ARBA" id="ARBA00038929"/>
    </source>
</evidence>
<dbReference type="Proteomes" id="UP000002037">
    <property type="component" value="Unassembled WGS sequence"/>
</dbReference>
<evidence type="ECO:0000256" key="8">
    <source>
        <dbReference type="ARBA" id="ARBA00036824"/>
    </source>
</evidence>
<keyword evidence="6 10" id="KW-0326">Glycosidase</keyword>
<dbReference type="PANTHER" id="PTHR31297">
    <property type="entry name" value="GLUCAN ENDO-1,6-BETA-GLUCOSIDASE B"/>
    <property type="match status" value="1"/>
</dbReference>
<dbReference type="GO" id="GO:0004338">
    <property type="term" value="F:glucan exo-1,3-beta-glucosidase activity"/>
    <property type="evidence" value="ECO:0007669"/>
    <property type="project" value="UniProtKB-EC"/>
</dbReference>
<dbReference type="GO" id="GO:0009986">
    <property type="term" value="C:cell surface"/>
    <property type="evidence" value="ECO:0007669"/>
    <property type="project" value="TreeGrafter"/>
</dbReference>